<dbReference type="InParanoid" id="A3LVC8"/>
<feature type="region of interest" description="Disordered" evidence="2">
    <location>
        <begin position="367"/>
        <end position="386"/>
    </location>
</feature>
<feature type="region of interest" description="Disordered" evidence="2">
    <location>
        <begin position="273"/>
        <end position="296"/>
    </location>
</feature>
<reference evidence="4 5" key="1">
    <citation type="journal article" date="2007" name="Nat. Biotechnol.">
        <title>Genome sequence of the lignocellulose-bioconverting and xylose-fermenting yeast Pichia stipitis.</title>
        <authorList>
            <person name="Jeffries T.W."/>
            <person name="Grigoriev I.V."/>
            <person name="Grimwood J."/>
            <person name="Laplaza J.M."/>
            <person name="Aerts A."/>
            <person name="Salamov A."/>
            <person name="Schmutz J."/>
            <person name="Lindquist E."/>
            <person name="Dehal P."/>
            <person name="Shapiro H."/>
            <person name="Jin Y.S."/>
            <person name="Passoth V."/>
            <person name="Richardson P.M."/>
        </authorList>
    </citation>
    <scope>NUCLEOTIDE SEQUENCE [LARGE SCALE GENOMIC DNA]</scope>
    <source>
        <strain evidence="5">ATCC 58785 / CBS 6054 / NBRC 10063 / NRRL Y-11545</strain>
    </source>
</reference>
<organism evidence="4 5">
    <name type="scientific">Scheffersomyces stipitis (strain ATCC 58785 / CBS 6054 / NBRC 10063 / NRRL Y-11545)</name>
    <name type="common">Yeast</name>
    <name type="synonym">Pichia stipitis</name>
    <dbReference type="NCBI Taxonomy" id="322104"/>
    <lineage>
        <taxon>Eukaryota</taxon>
        <taxon>Fungi</taxon>
        <taxon>Dikarya</taxon>
        <taxon>Ascomycota</taxon>
        <taxon>Saccharomycotina</taxon>
        <taxon>Pichiomycetes</taxon>
        <taxon>Debaryomycetaceae</taxon>
        <taxon>Scheffersomyces</taxon>
    </lineage>
</organism>
<dbReference type="Gene3D" id="1.10.287.370">
    <property type="match status" value="1"/>
</dbReference>
<evidence type="ECO:0000313" key="4">
    <source>
        <dbReference type="EMBL" id="ABN67098.2"/>
    </source>
</evidence>
<dbReference type="Proteomes" id="UP000002258">
    <property type="component" value="Chromosome 5"/>
</dbReference>
<evidence type="ECO:0000256" key="1">
    <source>
        <dbReference type="SAM" id="Coils"/>
    </source>
</evidence>
<evidence type="ECO:0000259" key="3">
    <source>
        <dbReference type="Pfam" id="PF12927"/>
    </source>
</evidence>
<dbReference type="InterPro" id="IPR009053">
    <property type="entry name" value="Prefoldin"/>
</dbReference>
<dbReference type="InterPro" id="IPR024325">
    <property type="entry name" value="DUF3835"/>
</dbReference>
<proteinExistence type="predicted"/>
<keyword evidence="1" id="KW-0175">Coiled coil</keyword>
<dbReference type="InterPro" id="IPR004127">
    <property type="entry name" value="Prefoldin_subunit_alpha"/>
</dbReference>
<dbReference type="HOGENOM" id="CLU_021988_0_0_1"/>
<feature type="coiled-coil region" evidence="1">
    <location>
        <begin position="35"/>
        <end position="62"/>
    </location>
</feature>
<dbReference type="KEGG" id="pic:PICST_32075"/>
<dbReference type="RefSeq" id="XP_001385127.2">
    <property type="nucleotide sequence ID" value="XM_001385090.1"/>
</dbReference>
<dbReference type="SUPFAM" id="SSF46579">
    <property type="entry name" value="Prefoldin"/>
    <property type="match status" value="1"/>
</dbReference>
<dbReference type="OrthoDB" id="21413at2759"/>
<keyword evidence="5" id="KW-1185">Reference proteome</keyword>
<dbReference type="Pfam" id="PF02996">
    <property type="entry name" value="Prefoldin"/>
    <property type="match status" value="1"/>
</dbReference>
<feature type="compositionally biased region" description="Basic and acidic residues" evidence="2">
    <location>
        <begin position="273"/>
        <end position="282"/>
    </location>
</feature>
<sequence length="902" mass="102879">MSSLLSEIELDGSPDQAELLLSTLKNTITSISARRDALADQLKNYKALHIQLEENEKQLESVTVYLGEGYFVERTPQQALVFMSSRVVTLEKAVSELDAKAKEAEDTIFKLSKFNELAKLESNSKEEKVNEEGLLFMDIKEELDEEGHVISATINDKPLEHPLEKADTIESPASILKFPQKKEFEYIQESLIEENGTFSNDSDPIKEDQDQLQELFEDMEIVQRPSKSINDAIVNRDDLLNKIDELKISPDDKFKLKQMCLEEYAKLYDTKGKVDQDKERSNVQDSTGADISEESLDEVKSKERQEVIASIVKENNLDVVVSTSTPVNEKSVAIDRNDILELELLADDFDDSEASVVKYADDEEWDFDFSDGEEIDDDDDDDDDDDLADELLYGDRSAILTPNQNVTASNMLWDQVMKLRETGTEDVNGNPPIETARTEKNNKSKKTVRFAENLQIKEVENISESLRNVPHRHRVSLYRQNLIATNRANSTHDEIEYVEDFPSISDSFVEDNQQDNSKAENNIVENYIIENNIVEDNMVENNIVENNVVEKNIVDSIPQTIQENTIEQNQLDSKGVSKFKKGILQSLPRKLIVNEALPNAASGETWNRREMIEKSIVEVEEKKISPLVKDETDGVHREVVERQPTTTASTASDKEKVERKVSKFRANRTKLKSSAAKNDLFEEDRSIQRSDLDEANISIEEDEVIDEEVRSHSSIKETTLDYLSLQDDMDTMAKAYVLGIYDDDIRTVGPVVDKLDDFEVLNRMIDSMSSKESLSNQEETNRKSEILKSLKDYDTSFDPQLDEIVPESVPEDEEADEGPILLDEIVENDFNATGEIEDFDEMENEMLNQEVVTNYHKLRQRIIFQNNDKGFRKTDEELAMEPLDEDGNPIKVSRFKAARMTN</sequence>
<dbReference type="EMBL" id="CP000499">
    <property type="protein sequence ID" value="ABN67098.2"/>
    <property type="molecule type" value="Genomic_DNA"/>
</dbReference>
<protein>
    <recommendedName>
        <fullName evidence="3">DUF3835 domain-containing protein</fullName>
    </recommendedName>
</protein>
<name>A3LVC8_PICST</name>
<dbReference type="GeneID" id="4839102"/>
<accession>A3LVC8</accession>
<dbReference type="eggNOG" id="ENOG502QVS0">
    <property type="taxonomic scope" value="Eukaryota"/>
</dbReference>
<dbReference type="OMA" id="FKLKQVC"/>
<dbReference type="AlphaFoldDB" id="A3LVC8"/>
<gene>
    <name evidence="4" type="ORF">PICST_32075</name>
</gene>
<dbReference type="FunCoup" id="A3LVC8">
    <property type="interactions" value="121"/>
</dbReference>
<evidence type="ECO:0000313" key="5">
    <source>
        <dbReference type="Proteomes" id="UP000002258"/>
    </source>
</evidence>
<feature type="domain" description="DUF3835" evidence="3">
    <location>
        <begin position="821"/>
        <end position="900"/>
    </location>
</feature>
<evidence type="ECO:0000256" key="2">
    <source>
        <dbReference type="SAM" id="MobiDB-lite"/>
    </source>
</evidence>
<dbReference type="STRING" id="322104.A3LVC8"/>
<dbReference type="Pfam" id="PF12927">
    <property type="entry name" value="DUF3835"/>
    <property type="match status" value="1"/>
</dbReference>